<dbReference type="InterPro" id="IPR006047">
    <property type="entry name" value="GH13_cat_dom"/>
</dbReference>
<dbReference type="SUPFAM" id="SSF51011">
    <property type="entry name" value="Glycosyl hydrolase domain"/>
    <property type="match status" value="1"/>
</dbReference>
<evidence type="ECO:0000256" key="1">
    <source>
        <dbReference type="ARBA" id="ARBA00008061"/>
    </source>
</evidence>
<organism evidence="4 5">
    <name type="scientific">Plakobranchus ocellatus</name>
    <dbReference type="NCBI Taxonomy" id="259542"/>
    <lineage>
        <taxon>Eukaryota</taxon>
        <taxon>Metazoa</taxon>
        <taxon>Spiralia</taxon>
        <taxon>Lophotrochozoa</taxon>
        <taxon>Mollusca</taxon>
        <taxon>Gastropoda</taxon>
        <taxon>Heterobranchia</taxon>
        <taxon>Euthyneura</taxon>
        <taxon>Panpulmonata</taxon>
        <taxon>Sacoglossa</taxon>
        <taxon>Placobranchoidea</taxon>
        <taxon>Plakobranchidae</taxon>
        <taxon>Plakobranchus</taxon>
    </lineage>
</organism>
<dbReference type="SMART" id="SM00642">
    <property type="entry name" value="Aamy"/>
    <property type="match status" value="1"/>
</dbReference>
<dbReference type="AlphaFoldDB" id="A0AAV3Y5M3"/>
<dbReference type="SUPFAM" id="SSF51445">
    <property type="entry name" value="(Trans)glycosidases"/>
    <property type="match status" value="1"/>
</dbReference>
<keyword evidence="5" id="KW-1185">Reference proteome</keyword>
<dbReference type="GO" id="GO:0005975">
    <property type="term" value="P:carbohydrate metabolic process"/>
    <property type="evidence" value="ECO:0007669"/>
    <property type="project" value="InterPro"/>
</dbReference>
<comment type="similarity">
    <text evidence="1">Belongs to the glycosyl hydrolase 13 family.</text>
</comment>
<evidence type="ECO:0000259" key="3">
    <source>
        <dbReference type="SMART" id="SM00642"/>
    </source>
</evidence>
<dbReference type="InterPro" id="IPR031319">
    <property type="entry name" value="A-amylase_C"/>
</dbReference>
<dbReference type="PANTHER" id="PTHR43447">
    <property type="entry name" value="ALPHA-AMYLASE"/>
    <property type="match status" value="1"/>
</dbReference>
<dbReference type="SMART" id="SM00632">
    <property type="entry name" value="Aamy_C"/>
    <property type="match status" value="1"/>
</dbReference>
<dbReference type="Proteomes" id="UP000735302">
    <property type="component" value="Unassembled WGS sequence"/>
</dbReference>
<evidence type="ECO:0000313" key="4">
    <source>
        <dbReference type="EMBL" id="GFN77725.1"/>
    </source>
</evidence>
<dbReference type="Gene3D" id="3.20.20.80">
    <property type="entry name" value="Glycosidases"/>
    <property type="match status" value="2"/>
</dbReference>
<name>A0AAV3Y5M3_9GAST</name>
<comment type="caution">
    <text evidence="4">The sequence shown here is derived from an EMBL/GenBank/DDBJ whole genome shotgun (WGS) entry which is preliminary data.</text>
</comment>
<dbReference type="EMBL" id="BLXT01000501">
    <property type="protein sequence ID" value="GFN77725.1"/>
    <property type="molecule type" value="Genomic_DNA"/>
</dbReference>
<sequence>MIISFVFVFGYKNPHCVEGRHAIVHLFEWKWEDIAAECERFLGPYSFCGVQTSPASENRVVSKRPWFERYQPVSYKLITRSGTEKQFKDMVERCNAQGDALINHMSRMGSIGTGTGGNFFDTDNFYFPGVPFGATDFNERSCCPTWDGRIHGYQNAVEIRRQNALKWLKNFDADKGMWSSGDLVNFIDNHDNQRGHGSGEGVLTHSENPPYKVSTFGHSLHTYGIARIMSSYEYNHDDNSEGPPHNCSVATGGRLNTAGQYCDVISGNLANGSCTGASVIVEGSGEANIHVCLNCEDPMLAIHIGK</sequence>
<protein>
    <submittedName>
        <fullName evidence="4">Alpha-amylase</fullName>
    </submittedName>
</protein>
<evidence type="ECO:0000313" key="5">
    <source>
        <dbReference type="Proteomes" id="UP000735302"/>
    </source>
</evidence>
<gene>
    <name evidence="4" type="ORF">PoB_000423100</name>
</gene>
<evidence type="ECO:0000259" key="2">
    <source>
        <dbReference type="SMART" id="SM00632"/>
    </source>
</evidence>
<proteinExistence type="inferred from homology"/>
<accession>A0AAV3Y5M3</accession>
<feature type="domain" description="Glycosyl hydrolase family 13 catalytic" evidence="3">
    <location>
        <begin position="21"/>
        <end position="258"/>
    </location>
</feature>
<feature type="domain" description="Alpha-amylase C-terminal" evidence="2">
    <location>
        <begin position="241"/>
        <end position="306"/>
    </location>
</feature>
<dbReference type="InterPro" id="IPR017853">
    <property type="entry name" value="GH"/>
</dbReference>
<reference evidence="4 5" key="1">
    <citation type="journal article" date="2021" name="Elife">
        <title>Chloroplast acquisition without the gene transfer in kleptoplastic sea slugs, Plakobranchus ocellatus.</title>
        <authorList>
            <person name="Maeda T."/>
            <person name="Takahashi S."/>
            <person name="Yoshida T."/>
            <person name="Shimamura S."/>
            <person name="Takaki Y."/>
            <person name="Nagai Y."/>
            <person name="Toyoda A."/>
            <person name="Suzuki Y."/>
            <person name="Arimoto A."/>
            <person name="Ishii H."/>
            <person name="Satoh N."/>
            <person name="Nishiyama T."/>
            <person name="Hasebe M."/>
            <person name="Maruyama T."/>
            <person name="Minagawa J."/>
            <person name="Obokata J."/>
            <person name="Shigenobu S."/>
        </authorList>
    </citation>
    <scope>NUCLEOTIDE SEQUENCE [LARGE SCALE GENOMIC DNA]</scope>
</reference>